<dbReference type="Pfam" id="PF05617">
    <property type="entry name" value="Prolamin_like"/>
    <property type="match status" value="1"/>
</dbReference>
<feature type="domain" description="Prolamin-like" evidence="3">
    <location>
        <begin position="51"/>
        <end position="114"/>
    </location>
</feature>
<name>A0A2C9V113_MANES</name>
<keyword evidence="1 2" id="KW-0732">Signal</keyword>
<dbReference type="PANTHER" id="PTHR31181:SF67">
    <property type="entry name" value="PROLAMIN-LIKE PROTEIN (DUF1278)"/>
    <property type="match status" value="1"/>
</dbReference>
<evidence type="ECO:0000256" key="2">
    <source>
        <dbReference type="SAM" id="SignalP"/>
    </source>
</evidence>
<dbReference type="GO" id="GO:0031982">
    <property type="term" value="C:vesicle"/>
    <property type="evidence" value="ECO:0000318"/>
    <property type="project" value="GO_Central"/>
</dbReference>
<evidence type="ECO:0000259" key="3">
    <source>
        <dbReference type="Pfam" id="PF05617"/>
    </source>
</evidence>
<feature type="chain" id="PRO_5013016774" description="Prolamin-like domain-containing protein" evidence="2">
    <location>
        <begin position="24"/>
        <end position="116"/>
    </location>
</feature>
<sequence>MKTQCVILLIVFLCSAVFPQSLSRPWLEGVEDDELQHFALPPIFHDLKIAKCVEDFQGEKKCVGEIFSSIWNHKITIDPGCCNLVDKVNEDCARTVFVGFTHSFFTIVLKNYCSSK</sequence>
<evidence type="ECO:0000256" key="1">
    <source>
        <dbReference type="ARBA" id="ARBA00022729"/>
    </source>
</evidence>
<dbReference type="InterPro" id="IPR008502">
    <property type="entry name" value="Prolamin-like"/>
</dbReference>
<dbReference type="GO" id="GO:2000008">
    <property type="term" value="P:regulation of protein localization to cell surface"/>
    <property type="evidence" value="ECO:0000318"/>
    <property type="project" value="GO_Central"/>
</dbReference>
<dbReference type="GO" id="GO:0080155">
    <property type="term" value="P:regulation of double fertilization forming a zygote and endosperm"/>
    <property type="evidence" value="ECO:0000318"/>
    <property type="project" value="GO_Central"/>
</dbReference>
<accession>A0A2C9V113</accession>
<evidence type="ECO:0000313" key="4">
    <source>
        <dbReference type="EMBL" id="OAY37810.1"/>
    </source>
</evidence>
<feature type="signal peptide" evidence="2">
    <location>
        <begin position="1"/>
        <end position="23"/>
    </location>
</feature>
<gene>
    <name evidence="4" type="ORF">MANES_11G130600</name>
</gene>
<dbReference type="EMBL" id="CM004397">
    <property type="protein sequence ID" value="OAY37810.1"/>
    <property type="molecule type" value="Genomic_DNA"/>
</dbReference>
<organism evidence="4">
    <name type="scientific">Manihot esculenta</name>
    <name type="common">Cassava</name>
    <name type="synonym">Jatropha manihot</name>
    <dbReference type="NCBI Taxonomy" id="3983"/>
    <lineage>
        <taxon>Eukaryota</taxon>
        <taxon>Viridiplantae</taxon>
        <taxon>Streptophyta</taxon>
        <taxon>Embryophyta</taxon>
        <taxon>Tracheophyta</taxon>
        <taxon>Spermatophyta</taxon>
        <taxon>Magnoliopsida</taxon>
        <taxon>eudicotyledons</taxon>
        <taxon>Gunneridae</taxon>
        <taxon>Pentapetalae</taxon>
        <taxon>rosids</taxon>
        <taxon>fabids</taxon>
        <taxon>Malpighiales</taxon>
        <taxon>Euphorbiaceae</taxon>
        <taxon>Crotonoideae</taxon>
        <taxon>Manihoteae</taxon>
        <taxon>Manihot</taxon>
    </lineage>
</organism>
<reference evidence="4" key="1">
    <citation type="submission" date="2016-02" db="EMBL/GenBank/DDBJ databases">
        <title>WGS assembly of Manihot esculenta.</title>
        <authorList>
            <person name="Bredeson J.V."/>
            <person name="Prochnik S.E."/>
            <person name="Lyons J.B."/>
            <person name="Schmutz J."/>
            <person name="Grimwood J."/>
            <person name="Vrebalov J."/>
            <person name="Bart R.S."/>
            <person name="Amuge T."/>
            <person name="Ferguson M.E."/>
            <person name="Green R."/>
            <person name="Putnam N."/>
            <person name="Stites J."/>
            <person name="Rounsley S."/>
            <person name="Rokhsar D.S."/>
        </authorList>
    </citation>
    <scope>NUCLEOTIDE SEQUENCE [LARGE SCALE GENOMIC DNA]</scope>
    <source>
        <tissue evidence="4">Leaf</tissue>
    </source>
</reference>
<dbReference type="AlphaFoldDB" id="A0A2C9V113"/>
<protein>
    <recommendedName>
        <fullName evidence="3">Prolamin-like domain-containing protein</fullName>
    </recommendedName>
</protein>
<proteinExistence type="predicted"/>
<dbReference type="GO" id="GO:0005576">
    <property type="term" value="C:extracellular region"/>
    <property type="evidence" value="ECO:0000318"/>
    <property type="project" value="GO_Central"/>
</dbReference>
<dbReference type="PANTHER" id="PTHR31181">
    <property type="entry name" value="EGG CELL-SECRETED PROTEIN 1.4"/>
    <property type="match status" value="1"/>
</dbReference>
<dbReference type="GO" id="GO:0009567">
    <property type="term" value="P:double fertilization forming a zygote and endosperm"/>
    <property type="evidence" value="ECO:0000318"/>
    <property type="project" value="GO_Central"/>
</dbReference>